<keyword evidence="17" id="KW-0131">Cell cycle</keyword>
<evidence type="ECO:0000256" key="6">
    <source>
        <dbReference type="ARBA" id="ARBA00022984"/>
    </source>
</evidence>
<evidence type="ECO:0000256" key="15">
    <source>
        <dbReference type="ARBA" id="ARBA00049902"/>
    </source>
</evidence>
<evidence type="ECO:0000256" key="14">
    <source>
        <dbReference type="ARBA" id="ARBA00044770"/>
    </source>
</evidence>
<feature type="transmembrane region" description="Helical" evidence="16">
    <location>
        <begin position="182"/>
        <end position="198"/>
    </location>
</feature>
<feature type="transmembrane region" description="Helical" evidence="16">
    <location>
        <begin position="363"/>
        <end position="385"/>
    </location>
</feature>
<evidence type="ECO:0000256" key="5">
    <source>
        <dbReference type="ARBA" id="ARBA00022960"/>
    </source>
</evidence>
<feature type="transmembrane region" description="Helical" evidence="16">
    <location>
        <begin position="61"/>
        <end position="80"/>
    </location>
</feature>
<comment type="subcellular location">
    <subcellularLocation>
        <location evidence="1">Membrane</location>
        <topology evidence="1">Multi-pass membrane protein</topology>
    </subcellularLocation>
</comment>
<dbReference type="GO" id="GO:0032153">
    <property type="term" value="C:cell division site"/>
    <property type="evidence" value="ECO:0007669"/>
    <property type="project" value="TreeGrafter"/>
</dbReference>
<evidence type="ECO:0000256" key="11">
    <source>
        <dbReference type="ARBA" id="ARBA00038053"/>
    </source>
</evidence>
<dbReference type="GO" id="GO:0009252">
    <property type="term" value="P:peptidoglycan biosynthetic process"/>
    <property type="evidence" value="ECO:0007669"/>
    <property type="project" value="UniProtKB-KW"/>
</dbReference>
<evidence type="ECO:0000256" key="4">
    <source>
        <dbReference type="ARBA" id="ARBA00022692"/>
    </source>
</evidence>
<sequence>MARKTAQAGRPSRPVGFYVAVLLVATVFLTLFGIVMIYSASTVEALVNESGSPWAKMRNQAIFALIGFGLLFGFWKAVPASFWNDDSPGPRMLLYGGWAVLLGLNILVRIIGNDALGAYRWINIGPFSLQPSEFMKIAIVVMAARCMARYQNGAISGGTCALGLALFAGAPLAVIVGAQSDLGTTIICVVTVVALTIIGGAPWWAVGLLVAVMLAAVVAMIFITPYRMQRIMLFMDPWNDGEGGQGSGRQLIHARYALALGGLFGVGLGNSVEKYLYLPEPETDFIFAIVGEELGLVGALAVVAAFVAILWAGVHIAFAATDNFSMLLALGCTIMLVFQACLNICCVIGIAPVTGKPLPFLSAGGSSLISSLLLVGLILSVARQAELPTEAERRRSELRVVRSQGGRGRR</sequence>
<feature type="transmembrane region" description="Helical" evidence="16">
    <location>
        <begin position="204"/>
        <end position="226"/>
    </location>
</feature>
<evidence type="ECO:0000256" key="12">
    <source>
        <dbReference type="ARBA" id="ARBA00041185"/>
    </source>
</evidence>
<evidence type="ECO:0000256" key="7">
    <source>
        <dbReference type="ARBA" id="ARBA00022989"/>
    </source>
</evidence>
<keyword evidence="8 16" id="KW-0472">Membrane</keyword>
<keyword evidence="17" id="KW-0132">Cell division</keyword>
<evidence type="ECO:0000256" key="1">
    <source>
        <dbReference type="ARBA" id="ARBA00004141"/>
    </source>
</evidence>
<name>A0A7C9P5U4_9BACT</name>
<keyword evidence="7 16" id="KW-1133">Transmembrane helix</keyword>
<evidence type="ECO:0000256" key="3">
    <source>
        <dbReference type="ARBA" id="ARBA00022679"/>
    </source>
</evidence>
<comment type="catalytic activity">
    <reaction evidence="15">
        <text>[GlcNAc-(1-&gt;4)-Mur2Ac(oyl-L-Ala-gamma-D-Glu-L-Lys-D-Ala-D-Ala)](n)-di-trans,octa-cis-undecaprenyl diphosphate + beta-D-GlcNAc-(1-&gt;4)-Mur2Ac(oyl-L-Ala-gamma-D-Glu-L-Lys-D-Ala-D-Ala)-di-trans,octa-cis-undecaprenyl diphosphate = [GlcNAc-(1-&gt;4)-Mur2Ac(oyl-L-Ala-gamma-D-Glu-L-Lys-D-Ala-D-Ala)](n+1)-di-trans,octa-cis-undecaprenyl diphosphate + di-trans,octa-cis-undecaprenyl diphosphate + H(+)</text>
        <dbReference type="Rhea" id="RHEA:23708"/>
        <dbReference type="Rhea" id="RHEA-COMP:9602"/>
        <dbReference type="Rhea" id="RHEA-COMP:9603"/>
        <dbReference type="ChEBI" id="CHEBI:15378"/>
        <dbReference type="ChEBI" id="CHEBI:58405"/>
        <dbReference type="ChEBI" id="CHEBI:60033"/>
        <dbReference type="ChEBI" id="CHEBI:78435"/>
        <dbReference type="EC" id="2.4.99.28"/>
    </reaction>
</comment>
<evidence type="ECO:0000256" key="8">
    <source>
        <dbReference type="ARBA" id="ARBA00023136"/>
    </source>
</evidence>
<protein>
    <recommendedName>
        <fullName evidence="12">Probable peptidoglycan glycosyltransferase FtsW</fullName>
        <ecNumber evidence="14">2.4.99.28</ecNumber>
    </recommendedName>
    <alternativeName>
        <fullName evidence="13">Cell division protein FtsW</fullName>
    </alternativeName>
    <alternativeName>
        <fullName evidence="10">Cell wall polymerase</fullName>
    </alternativeName>
    <alternativeName>
        <fullName evidence="9">Peptidoglycan polymerase</fullName>
    </alternativeName>
</protein>
<dbReference type="GO" id="GO:0008360">
    <property type="term" value="P:regulation of cell shape"/>
    <property type="evidence" value="ECO:0007669"/>
    <property type="project" value="UniProtKB-KW"/>
</dbReference>
<feature type="transmembrane region" description="Helical" evidence="16">
    <location>
        <begin position="15"/>
        <end position="40"/>
    </location>
</feature>
<keyword evidence="5" id="KW-0133">Cell shape</keyword>
<accession>A0A7C9P5U4</accession>
<dbReference type="GO" id="GO:0015648">
    <property type="term" value="F:lipid-linked peptidoglycan transporter activity"/>
    <property type="evidence" value="ECO:0007669"/>
    <property type="project" value="TreeGrafter"/>
</dbReference>
<keyword evidence="6" id="KW-0573">Peptidoglycan synthesis</keyword>
<evidence type="ECO:0000256" key="9">
    <source>
        <dbReference type="ARBA" id="ARBA00032370"/>
    </source>
</evidence>
<keyword evidence="4 16" id="KW-0812">Transmembrane</keyword>
<dbReference type="AlphaFoldDB" id="A0A7C9P5U4"/>
<reference evidence="17" key="1">
    <citation type="submission" date="2018-08" db="EMBL/GenBank/DDBJ databases">
        <title>Murine metabolic-syndrome-specific gut microbial biobank.</title>
        <authorList>
            <person name="Liu C."/>
        </authorList>
    </citation>
    <scope>NUCLEOTIDE SEQUENCE [LARGE SCALE GENOMIC DNA]</scope>
    <source>
        <strain evidence="17">Z82</strain>
    </source>
</reference>
<evidence type="ECO:0000256" key="16">
    <source>
        <dbReference type="SAM" id="Phobius"/>
    </source>
</evidence>
<dbReference type="EMBL" id="QWKH01000109">
    <property type="protein sequence ID" value="NBI35371.1"/>
    <property type="molecule type" value="Genomic_DNA"/>
</dbReference>
<dbReference type="EC" id="2.4.99.28" evidence="14"/>
<dbReference type="GO" id="GO:0005886">
    <property type="term" value="C:plasma membrane"/>
    <property type="evidence" value="ECO:0007669"/>
    <property type="project" value="TreeGrafter"/>
</dbReference>
<gene>
    <name evidence="17" type="ORF">D1639_10120</name>
</gene>
<keyword evidence="3" id="KW-0808">Transferase</keyword>
<feature type="transmembrane region" description="Helical" evidence="16">
    <location>
        <begin position="327"/>
        <end position="351"/>
    </location>
</feature>
<organism evidence="17">
    <name type="scientific">Muribaculaceae bacterium Z82</name>
    <dbReference type="NCBI Taxonomy" id="2304548"/>
    <lineage>
        <taxon>Bacteria</taxon>
        <taxon>Pseudomonadati</taxon>
        <taxon>Bacteroidota</taxon>
        <taxon>Bacteroidia</taxon>
        <taxon>Bacteroidales</taxon>
        <taxon>Muribaculaceae</taxon>
    </lineage>
</organism>
<dbReference type="Pfam" id="PF01098">
    <property type="entry name" value="FTSW_RODA_SPOVE"/>
    <property type="match status" value="1"/>
</dbReference>
<dbReference type="GO" id="GO:0008955">
    <property type="term" value="F:peptidoglycan glycosyltransferase activity"/>
    <property type="evidence" value="ECO:0007669"/>
    <property type="project" value="UniProtKB-EC"/>
</dbReference>
<dbReference type="GO" id="GO:0051301">
    <property type="term" value="P:cell division"/>
    <property type="evidence" value="ECO:0007669"/>
    <property type="project" value="UniProtKB-KW"/>
</dbReference>
<dbReference type="InterPro" id="IPR001182">
    <property type="entry name" value="FtsW/RodA"/>
</dbReference>
<feature type="transmembrane region" description="Helical" evidence="16">
    <location>
        <begin position="297"/>
        <end position="320"/>
    </location>
</feature>
<evidence type="ECO:0000256" key="10">
    <source>
        <dbReference type="ARBA" id="ARBA00033270"/>
    </source>
</evidence>
<feature type="transmembrane region" description="Helical" evidence="16">
    <location>
        <begin position="92"/>
        <end position="112"/>
    </location>
</feature>
<evidence type="ECO:0000256" key="2">
    <source>
        <dbReference type="ARBA" id="ARBA00022676"/>
    </source>
</evidence>
<keyword evidence="2" id="KW-0328">Glycosyltransferase</keyword>
<comment type="similarity">
    <text evidence="11">Belongs to the SEDS family. FtsW subfamily.</text>
</comment>
<proteinExistence type="inferred from homology"/>
<dbReference type="PANTHER" id="PTHR30474">
    <property type="entry name" value="CELL CYCLE PROTEIN"/>
    <property type="match status" value="1"/>
</dbReference>
<evidence type="ECO:0000256" key="13">
    <source>
        <dbReference type="ARBA" id="ARBA00041418"/>
    </source>
</evidence>
<feature type="transmembrane region" description="Helical" evidence="16">
    <location>
        <begin position="156"/>
        <end position="175"/>
    </location>
</feature>
<comment type="caution">
    <text evidence="17">The sequence shown here is derived from an EMBL/GenBank/DDBJ whole genome shotgun (WGS) entry which is preliminary data.</text>
</comment>
<evidence type="ECO:0000313" key="17">
    <source>
        <dbReference type="EMBL" id="NBI35371.1"/>
    </source>
</evidence>
<dbReference type="PANTHER" id="PTHR30474:SF2">
    <property type="entry name" value="PEPTIDOGLYCAN GLYCOSYLTRANSFERASE FTSW-RELATED"/>
    <property type="match status" value="1"/>
</dbReference>